<dbReference type="PANTHER" id="PTHR23041">
    <property type="entry name" value="RING FINGER DOMAIN-CONTAINING"/>
    <property type="match status" value="1"/>
</dbReference>
<feature type="region of interest" description="Disordered" evidence="1">
    <location>
        <begin position="1"/>
        <end position="31"/>
    </location>
</feature>
<accession>A0ABI7YWR3</accession>
<dbReference type="GeneTree" id="ENSGT00390000010318"/>
<name>A0ABI7YWR3_FELCA</name>
<evidence type="ECO:0000256" key="1">
    <source>
        <dbReference type="SAM" id="MobiDB-lite"/>
    </source>
</evidence>
<feature type="region of interest" description="Disordered" evidence="1">
    <location>
        <begin position="76"/>
        <end position="97"/>
    </location>
</feature>
<protein>
    <submittedName>
        <fullName evidence="2">Ring finger protein 4</fullName>
    </submittedName>
</protein>
<sequence length="368" mass="40756">MSTRKRRGGTVNSRQAQKRTREAASTPEMALEAEPIELVESAGDEIVDLTCESLEPVVVDLTHNDSVVIVDERRRPRRNARRPRQDHADSCVVSSDDEEVSRDRDVYVTTHTPRHAREEAAAGLRLYRTDVSSFLQNAATSFVASASVTPLRMLTLAQLAGKRSTTNDTTPFIYEVWRVSGEADGQTAGLGPPLSLSWLLCLNFLNSERRFQSQRLICKLLFCFKPALRPIRYLRFTAVELEPGSRRGSPPLPPWASWFQGRKEGVRHIGIENVVPASFWSLHVCQEIFPFWKVCPSFLLAVSSRGWPGSPRRAPSSLASVRLSDRARPGPSGPRTTGVSTALERPTAGRFSSLASLGCPVTPPTPQQ</sequence>
<dbReference type="InterPro" id="IPR047134">
    <property type="entry name" value="RNF4"/>
</dbReference>
<dbReference type="Ensembl" id="ENSFCTT00005053020.1">
    <property type="protein sequence ID" value="ENSFCTP00005038937.1"/>
    <property type="gene ID" value="ENSFCTG00005018374.1"/>
</dbReference>
<feature type="region of interest" description="Disordered" evidence="1">
    <location>
        <begin position="306"/>
        <end position="368"/>
    </location>
</feature>
<dbReference type="PANTHER" id="PTHR23041:SF81">
    <property type="entry name" value="RING-TYPE E3 UBIQUITIN TRANSFERASE"/>
    <property type="match status" value="1"/>
</dbReference>
<reference evidence="2" key="3">
    <citation type="submission" date="2025-09" db="UniProtKB">
        <authorList>
            <consortium name="Ensembl"/>
        </authorList>
    </citation>
    <scope>IDENTIFICATION</scope>
    <source>
        <strain evidence="2">breed Abyssinian</strain>
    </source>
</reference>
<proteinExistence type="predicted"/>
<gene>
    <name evidence="2" type="primary">RNF4</name>
</gene>
<evidence type="ECO:0000313" key="3">
    <source>
        <dbReference type="Proteomes" id="UP000823872"/>
    </source>
</evidence>
<evidence type="ECO:0000313" key="2">
    <source>
        <dbReference type="Ensembl" id="ENSFCTP00005038937.1"/>
    </source>
</evidence>
<organism evidence="2 3">
    <name type="scientific">Felis catus</name>
    <name type="common">Cat</name>
    <name type="synonym">Felis silvestris catus</name>
    <dbReference type="NCBI Taxonomy" id="9685"/>
    <lineage>
        <taxon>Eukaryota</taxon>
        <taxon>Metazoa</taxon>
        <taxon>Chordata</taxon>
        <taxon>Craniata</taxon>
        <taxon>Vertebrata</taxon>
        <taxon>Euteleostomi</taxon>
        <taxon>Mammalia</taxon>
        <taxon>Eutheria</taxon>
        <taxon>Laurasiatheria</taxon>
        <taxon>Carnivora</taxon>
        <taxon>Feliformia</taxon>
        <taxon>Felidae</taxon>
        <taxon>Felinae</taxon>
        <taxon>Felis</taxon>
    </lineage>
</organism>
<dbReference type="Proteomes" id="UP000823872">
    <property type="component" value="Chromosome B1"/>
</dbReference>
<keyword evidence="3" id="KW-1185">Reference proteome</keyword>
<reference evidence="2" key="2">
    <citation type="submission" date="2025-08" db="UniProtKB">
        <authorList>
            <consortium name="Ensembl"/>
        </authorList>
    </citation>
    <scope>IDENTIFICATION</scope>
    <source>
        <strain evidence="2">breed Abyssinian</strain>
    </source>
</reference>
<reference evidence="2 3" key="1">
    <citation type="submission" date="2021-02" db="EMBL/GenBank/DDBJ databases">
        <title>Safari Cat Assemblies.</title>
        <authorList>
            <person name="Bredemeyer K.R."/>
            <person name="Murphy W.J."/>
        </authorList>
    </citation>
    <scope>NUCLEOTIDE SEQUENCE [LARGE SCALE GENOMIC DNA]</scope>
</reference>